<evidence type="ECO:0000313" key="2">
    <source>
        <dbReference type="EMBL" id="KFM81752.1"/>
    </source>
</evidence>
<organism evidence="2 3">
    <name type="scientific">Stegodyphus mimosarum</name>
    <name type="common">African social velvet spider</name>
    <dbReference type="NCBI Taxonomy" id="407821"/>
    <lineage>
        <taxon>Eukaryota</taxon>
        <taxon>Metazoa</taxon>
        <taxon>Ecdysozoa</taxon>
        <taxon>Arthropoda</taxon>
        <taxon>Chelicerata</taxon>
        <taxon>Arachnida</taxon>
        <taxon>Araneae</taxon>
        <taxon>Araneomorphae</taxon>
        <taxon>Entelegynae</taxon>
        <taxon>Eresoidea</taxon>
        <taxon>Eresidae</taxon>
        <taxon>Stegodyphus</taxon>
    </lineage>
</organism>
<reference evidence="2 3" key="1">
    <citation type="submission" date="2013-11" db="EMBL/GenBank/DDBJ databases">
        <title>Genome sequencing of Stegodyphus mimosarum.</title>
        <authorList>
            <person name="Bechsgaard J."/>
        </authorList>
    </citation>
    <scope>NUCLEOTIDE SEQUENCE [LARGE SCALE GENOMIC DNA]</scope>
</reference>
<dbReference type="InterPro" id="IPR005112">
    <property type="entry name" value="dDENN_dom"/>
</dbReference>
<dbReference type="OrthoDB" id="10266080at2759"/>
<dbReference type="InterPro" id="IPR051942">
    <property type="entry name" value="DENN_domain_containing_2"/>
</dbReference>
<name>A0A087UWL3_STEMI</name>
<accession>A0A087UWL3</accession>
<dbReference type="Proteomes" id="UP000054359">
    <property type="component" value="Unassembled WGS sequence"/>
</dbReference>
<dbReference type="InterPro" id="IPR037516">
    <property type="entry name" value="Tripartite_DENN"/>
</dbReference>
<proteinExistence type="predicted"/>
<dbReference type="AlphaFoldDB" id="A0A087UWL3"/>
<feature type="non-terminal residue" evidence="2">
    <location>
        <position position="123"/>
    </location>
</feature>
<protein>
    <submittedName>
        <fullName evidence="2">Suppression of tumorigenicity 5 protein</fullName>
    </submittedName>
</protein>
<dbReference type="STRING" id="407821.A0A087UWL3"/>
<keyword evidence="3" id="KW-1185">Reference proteome</keyword>
<dbReference type="PROSITE" id="PS50211">
    <property type="entry name" value="DENN"/>
    <property type="match status" value="1"/>
</dbReference>
<dbReference type="SMART" id="SM00801">
    <property type="entry name" value="dDENN"/>
    <property type="match status" value="1"/>
</dbReference>
<sequence>MTDPTKMLRDIMISEAFIHMFVELIGHYENHLVEQNEDILFQKDGFLKNAFSHSIRSFLQWFSETQMFDTFIEESKWRMKFRKLCQTNARTCFEKRVDDYKWELSQDDKLSHLIGKTMRNWGK</sequence>
<dbReference type="PANTHER" id="PTHR15288">
    <property type="entry name" value="DENN DOMAIN-CONTAINING PROTEIN 2"/>
    <property type="match status" value="1"/>
</dbReference>
<evidence type="ECO:0000259" key="1">
    <source>
        <dbReference type="PROSITE" id="PS50211"/>
    </source>
</evidence>
<dbReference type="EMBL" id="KK122012">
    <property type="protein sequence ID" value="KFM81752.1"/>
    <property type="molecule type" value="Genomic_DNA"/>
</dbReference>
<evidence type="ECO:0000313" key="3">
    <source>
        <dbReference type="Proteomes" id="UP000054359"/>
    </source>
</evidence>
<gene>
    <name evidence="2" type="ORF">X975_09741</name>
</gene>
<dbReference type="PANTHER" id="PTHR15288:SF0">
    <property type="entry name" value="UDENN DOMAIN-CONTAINING PROTEIN"/>
    <property type="match status" value="1"/>
</dbReference>
<dbReference type="Pfam" id="PF03455">
    <property type="entry name" value="dDENN"/>
    <property type="match status" value="1"/>
</dbReference>
<feature type="domain" description="UDENN" evidence="1">
    <location>
        <begin position="1"/>
        <end position="82"/>
    </location>
</feature>